<sequence>MLWLYAPHTITVYNAVQETDPATFEETTKLYVTILRGVMLQACKAVNVRESGLESADAVNLYIPFSVEAVDGTTGKAKTYAPPQAFLAAADKSGLWTLSVNGNGGLTFFVKGEFVTDKEDVAMAQDGCYNVTKVDEKDFGSVDMQHWEVGGA</sequence>
<proteinExistence type="predicted"/>
<reference evidence="1" key="1">
    <citation type="journal article" date="2021" name="Proc. Natl. Acad. Sci. U.S.A.">
        <title>A Catalog of Tens of Thousands of Viruses from Human Metagenomes Reveals Hidden Associations with Chronic Diseases.</title>
        <authorList>
            <person name="Tisza M.J."/>
            <person name="Buck C.B."/>
        </authorList>
    </citation>
    <scope>NUCLEOTIDE SEQUENCE</scope>
    <source>
        <strain evidence="1">CtHxr66</strain>
    </source>
</reference>
<protein>
    <submittedName>
        <fullName evidence="1">Uncharacterized protein</fullName>
    </submittedName>
</protein>
<organism evidence="1">
    <name type="scientific">Siphoviridae sp. ctHxr66</name>
    <dbReference type="NCBI Taxonomy" id="2826237"/>
    <lineage>
        <taxon>Viruses</taxon>
        <taxon>Duplodnaviria</taxon>
        <taxon>Heunggongvirae</taxon>
        <taxon>Uroviricota</taxon>
        <taxon>Caudoviricetes</taxon>
    </lineage>
</organism>
<evidence type="ECO:0000313" key="1">
    <source>
        <dbReference type="EMBL" id="DAD81770.1"/>
    </source>
</evidence>
<accession>A0A8S5MHP8</accession>
<dbReference type="EMBL" id="BK014907">
    <property type="protein sequence ID" value="DAD81770.1"/>
    <property type="molecule type" value="Genomic_DNA"/>
</dbReference>
<name>A0A8S5MHP8_9CAUD</name>